<evidence type="ECO:0000313" key="1">
    <source>
        <dbReference type="EMBL" id="CAE7461683.1"/>
    </source>
</evidence>
<dbReference type="SUPFAM" id="SSF47823">
    <property type="entry name" value="lambda integrase-like, N-terminal domain"/>
    <property type="match status" value="1"/>
</dbReference>
<proteinExistence type="predicted"/>
<name>A0A812RZX7_SYMPI</name>
<comment type="caution">
    <text evidence="1">The sequence shown here is derived from an EMBL/GenBank/DDBJ whole genome shotgun (WGS) entry which is preliminary data.</text>
</comment>
<dbReference type="Proteomes" id="UP000649617">
    <property type="component" value="Unassembled WGS sequence"/>
</dbReference>
<dbReference type="AlphaFoldDB" id="A0A812RZX7"/>
<evidence type="ECO:0000313" key="2">
    <source>
        <dbReference type="Proteomes" id="UP000649617"/>
    </source>
</evidence>
<gene>
    <name evidence="1" type="ORF">SPIL2461_LOCUS11540</name>
</gene>
<protein>
    <submittedName>
        <fullName evidence="1">Uncharacterized protein</fullName>
    </submittedName>
</protein>
<organism evidence="1 2">
    <name type="scientific">Symbiodinium pilosum</name>
    <name type="common">Dinoflagellate</name>
    <dbReference type="NCBI Taxonomy" id="2952"/>
    <lineage>
        <taxon>Eukaryota</taxon>
        <taxon>Sar</taxon>
        <taxon>Alveolata</taxon>
        <taxon>Dinophyceae</taxon>
        <taxon>Suessiales</taxon>
        <taxon>Symbiodiniaceae</taxon>
        <taxon>Symbiodinium</taxon>
    </lineage>
</organism>
<reference evidence="1" key="1">
    <citation type="submission" date="2021-02" db="EMBL/GenBank/DDBJ databases">
        <authorList>
            <person name="Dougan E. K."/>
            <person name="Rhodes N."/>
            <person name="Thang M."/>
            <person name="Chan C."/>
        </authorList>
    </citation>
    <scope>NUCLEOTIDE SEQUENCE</scope>
</reference>
<accession>A0A812RZX7</accession>
<keyword evidence="2" id="KW-1185">Reference proteome</keyword>
<dbReference type="OrthoDB" id="435795at2759"/>
<sequence length="480" mass="54289">MADQLPDIAGYLWTQGFGPREMATLEVADSWAIAGQIAFELNVPHSDKLEQAVVEIIAAAKEERNLLLWTEGVLAGDLAWMSLASSSRAPLRPWLDDRPPPAKKVKKLLASGEERVLWTRHLADELDAIGAPVVKSIGECLDPDRAYEMLPGKTRSSTLKRYVTMYKRWRLWLQEAKRVDPPSRPADLVDYLLVLRDEPCARTVPDSLLKSISWMERVGEFKAELRATSGRVAWAAKDKIVEALYEGAPLIRRAPRYPVMVLVVFKRVVLDDSEPTGLRIYAWAKLVKVWASLRWSDLQAIRSGELKLVEGRLVTTLRRTSGPNRRIKEMPLGVSEAAFFENPSWLRIGFELLQWLVTFSRDYLLPKLNLAVFEKKMAEYADAVVVSAAILQRAGMPAIVQGFWTEHSERSVLPTGLSVLGVNGPEKDLLGRWKVRYICQVVWWKGRQVTVEVRSGGPKGNRYHTLDEREVASSLQDWLK</sequence>
<dbReference type="EMBL" id="CAJNIZ010022429">
    <property type="protein sequence ID" value="CAE7461683.1"/>
    <property type="molecule type" value="Genomic_DNA"/>
</dbReference>
<feature type="non-terminal residue" evidence="1">
    <location>
        <position position="1"/>
    </location>
</feature>